<organism evidence="1 2">
    <name type="scientific">Tanacetum coccineum</name>
    <dbReference type="NCBI Taxonomy" id="301880"/>
    <lineage>
        <taxon>Eukaryota</taxon>
        <taxon>Viridiplantae</taxon>
        <taxon>Streptophyta</taxon>
        <taxon>Embryophyta</taxon>
        <taxon>Tracheophyta</taxon>
        <taxon>Spermatophyta</taxon>
        <taxon>Magnoliopsida</taxon>
        <taxon>eudicotyledons</taxon>
        <taxon>Gunneridae</taxon>
        <taxon>Pentapetalae</taxon>
        <taxon>asterids</taxon>
        <taxon>campanulids</taxon>
        <taxon>Asterales</taxon>
        <taxon>Asteraceae</taxon>
        <taxon>Asteroideae</taxon>
        <taxon>Anthemideae</taxon>
        <taxon>Anthemidinae</taxon>
        <taxon>Tanacetum</taxon>
    </lineage>
</organism>
<proteinExistence type="predicted"/>
<dbReference type="EMBL" id="BQNB010012398">
    <property type="protein sequence ID" value="GJT03097.1"/>
    <property type="molecule type" value="Genomic_DNA"/>
</dbReference>
<reference evidence="1" key="1">
    <citation type="journal article" date="2022" name="Int. J. Mol. Sci.">
        <title>Draft Genome of Tanacetum Coccineum: Genomic Comparison of Closely Related Tanacetum-Family Plants.</title>
        <authorList>
            <person name="Yamashiro T."/>
            <person name="Shiraishi A."/>
            <person name="Nakayama K."/>
            <person name="Satake H."/>
        </authorList>
    </citation>
    <scope>NUCLEOTIDE SEQUENCE</scope>
</reference>
<keyword evidence="2" id="KW-1185">Reference proteome</keyword>
<name>A0ABQ5ANA7_9ASTR</name>
<evidence type="ECO:0000313" key="2">
    <source>
        <dbReference type="Proteomes" id="UP001151760"/>
    </source>
</evidence>
<gene>
    <name evidence="1" type="ORF">Tco_0824266</name>
</gene>
<reference evidence="1" key="2">
    <citation type="submission" date="2022-01" db="EMBL/GenBank/DDBJ databases">
        <authorList>
            <person name="Yamashiro T."/>
            <person name="Shiraishi A."/>
            <person name="Satake H."/>
            <person name="Nakayama K."/>
        </authorList>
    </citation>
    <scope>NUCLEOTIDE SEQUENCE</scope>
</reference>
<sequence>MLPKCWPAYYRIARRGTGGRVGRRGRGMRKPKRGNVDQVDVFELTIQKEIMDSSRAKPSERIGTLMEPNGDIRHHFQKGGQPKWLTPRVEGNEVGNLEEIT</sequence>
<comment type="caution">
    <text evidence="1">The sequence shown here is derived from an EMBL/GenBank/DDBJ whole genome shotgun (WGS) entry which is preliminary data.</text>
</comment>
<accession>A0ABQ5ANA7</accession>
<dbReference type="Proteomes" id="UP001151760">
    <property type="component" value="Unassembled WGS sequence"/>
</dbReference>
<protein>
    <submittedName>
        <fullName evidence="1">Uncharacterized protein</fullName>
    </submittedName>
</protein>
<evidence type="ECO:0000313" key="1">
    <source>
        <dbReference type="EMBL" id="GJT03097.1"/>
    </source>
</evidence>